<dbReference type="Proteomes" id="UP000626109">
    <property type="component" value="Unassembled WGS sequence"/>
</dbReference>
<dbReference type="InterPro" id="IPR029021">
    <property type="entry name" value="Prot-tyrosine_phosphatase-like"/>
</dbReference>
<sequence>MTTAKTDLQHLCPLSLVPRNLCFTMSFSKGHGGVMSLGGTSSWLCCRFSGDGRPDITALAALTTGLAAKAMPEEATRRLHDALLSPQTSGDEVTVWMPEQMKAFHFLGWDGDGHFDRSTCFPKTPPQLGDVVKYVRMLDDQQNQGHTVIHLSSETYRAQSAVLVGAGLVLSGRAFAKGAWAAIKRASPDMGLGAHKGWERFPLPFSFDGKTGETSVTVLDCLEGLQSARDCGWLDYRTFDVEAWQLLRRKFDASWLVPGEMLAFGDPASTAQNPAFPKLMLPKSKAKGTMFQDLVPSSPVSDSTAEKVNAASPVKIRRPLDQRLPNWSDMTTSTAATADDSRDPAEADSFPEFLSEAGVKHVVRLNYSYETDRNGSYVELFRQADLVLHDFEFEDGTAPPLRLADAFLQRCKTWFKEENGAPPNIAVHCKAGLGRTGAIVAFYATANHEISGPAFHGWARMCRPGSVQTVKQEAFVRALSAPSQRNKASSGRMGCFKLWF</sequence>
<dbReference type="InterPro" id="IPR050561">
    <property type="entry name" value="PTP"/>
</dbReference>
<dbReference type="PANTHER" id="PTHR23339">
    <property type="entry name" value="TYROSINE SPECIFIC PROTEIN PHOSPHATASE AND DUAL SPECIFICITY PROTEIN PHOSPHATASE"/>
    <property type="match status" value="1"/>
</dbReference>
<reference evidence="3" key="1">
    <citation type="submission" date="2021-02" db="EMBL/GenBank/DDBJ databases">
        <authorList>
            <person name="Dougan E. K."/>
            <person name="Rhodes N."/>
            <person name="Thang M."/>
            <person name="Chan C."/>
        </authorList>
    </citation>
    <scope>NUCLEOTIDE SEQUENCE</scope>
</reference>
<name>A0A813L9D5_POLGL</name>
<evidence type="ECO:0000259" key="2">
    <source>
        <dbReference type="PROSITE" id="PS50056"/>
    </source>
</evidence>
<evidence type="ECO:0000313" key="4">
    <source>
        <dbReference type="Proteomes" id="UP000626109"/>
    </source>
</evidence>
<feature type="region of interest" description="Disordered" evidence="1">
    <location>
        <begin position="323"/>
        <end position="348"/>
    </location>
</feature>
<gene>
    <name evidence="3" type="ORF">PGLA2088_LOCUS42447</name>
</gene>
<dbReference type="SUPFAM" id="SSF52799">
    <property type="entry name" value="(Phosphotyrosine protein) phosphatases II"/>
    <property type="match status" value="2"/>
</dbReference>
<dbReference type="Gene3D" id="3.90.190.10">
    <property type="entry name" value="Protein tyrosine phosphatase superfamily"/>
    <property type="match status" value="2"/>
</dbReference>
<feature type="compositionally biased region" description="Low complexity" evidence="1">
    <location>
        <begin position="328"/>
        <end position="338"/>
    </location>
</feature>
<comment type="caution">
    <text evidence="3">The sequence shown here is derived from an EMBL/GenBank/DDBJ whole genome shotgun (WGS) entry which is preliminary data.</text>
</comment>
<dbReference type="PROSITE" id="PS50056">
    <property type="entry name" value="TYR_PHOSPHATASE_2"/>
    <property type="match status" value="1"/>
</dbReference>
<feature type="domain" description="Tyrosine specific protein phosphatases" evidence="2">
    <location>
        <begin position="405"/>
        <end position="474"/>
    </location>
</feature>
<dbReference type="EMBL" id="CAJNNW010034321">
    <property type="protein sequence ID" value="CAE8722329.1"/>
    <property type="molecule type" value="Genomic_DNA"/>
</dbReference>
<accession>A0A813L9D5</accession>
<dbReference type="AlphaFoldDB" id="A0A813L9D5"/>
<proteinExistence type="predicted"/>
<dbReference type="InterPro" id="IPR016130">
    <property type="entry name" value="Tyr_Pase_AS"/>
</dbReference>
<evidence type="ECO:0000256" key="1">
    <source>
        <dbReference type="SAM" id="MobiDB-lite"/>
    </source>
</evidence>
<dbReference type="PROSITE" id="PS00383">
    <property type="entry name" value="TYR_PHOSPHATASE_1"/>
    <property type="match status" value="1"/>
</dbReference>
<dbReference type="SMART" id="SM00404">
    <property type="entry name" value="PTPc_motif"/>
    <property type="match status" value="1"/>
</dbReference>
<protein>
    <recommendedName>
        <fullName evidence="2">Tyrosine specific protein phosphatases domain-containing protein</fullName>
    </recommendedName>
</protein>
<dbReference type="InterPro" id="IPR003595">
    <property type="entry name" value="Tyr_Pase_cat"/>
</dbReference>
<dbReference type="Pfam" id="PF22785">
    <property type="entry name" value="Tc-R-P"/>
    <property type="match status" value="1"/>
</dbReference>
<evidence type="ECO:0000313" key="3">
    <source>
        <dbReference type="EMBL" id="CAE8722329.1"/>
    </source>
</evidence>
<dbReference type="InterPro" id="IPR000387">
    <property type="entry name" value="Tyr_Pase_dom"/>
</dbReference>
<organism evidence="3 4">
    <name type="scientific">Polarella glacialis</name>
    <name type="common">Dinoflagellate</name>
    <dbReference type="NCBI Taxonomy" id="89957"/>
    <lineage>
        <taxon>Eukaryota</taxon>
        <taxon>Sar</taxon>
        <taxon>Alveolata</taxon>
        <taxon>Dinophyceae</taxon>
        <taxon>Suessiales</taxon>
        <taxon>Suessiaceae</taxon>
        <taxon>Polarella</taxon>
    </lineage>
</organism>